<organism evidence="1 2">
    <name type="scientific">Entomophthora muscae</name>
    <dbReference type="NCBI Taxonomy" id="34485"/>
    <lineage>
        <taxon>Eukaryota</taxon>
        <taxon>Fungi</taxon>
        <taxon>Fungi incertae sedis</taxon>
        <taxon>Zoopagomycota</taxon>
        <taxon>Entomophthoromycotina</taxon>
        <taxon>Entomophthoromycetes</taxon>
        <taxon>Entomophthorales</taxon>
        <taxon>Entomophthoraceae</taxon>
        <taxon>Entomophthora</taxon>
    </lineage>
</organism>
<sequence length="118" mass="13394">MLTQGTTPFDKGKRTKHLSPSDSLLQEYYNQIELEDLLDFVMEYIVSSAPRRRKLSIHAIGHAIPSVKYEPSNPFGTPILDLHAWRLGKQDYNPVLAVGEWLTMRGMVHTPTNSTIQS</sequence>
<comment type="caution">
    <text evidence="1">The sequence shown here is derived from an EMBL/GenBank/DDBJ whole genome shotgun (WGS) entry which is preliminary data.</text>
</comment>
<accession>A0ACC2TCD6</accession>
<proteinExistence type="predicted"/>
<dbReference type="EMBL" id="QTSX02003042">
    <property type="protein sequence ID" value="KAJ9072192.1"/>
    <property type="molecule type" value="Genomic_DNA"/>
</dbReference>
<gene>
    <name evidence="1" type="ORF">DSO57_1029972</name>
</gene>
<reference evidence="1" key="1">
    <citation type="submission" date="2022-04" db="EMBL/GenBank/DDBJ databases">
        <title>Genome of the entomopathogenic fungus Entomophthora muscae.</title>
        <authorList>
            <person name="Elya C."/>
            <person name="Lovett B.R."/>
            <person name="Lee E."/>
            <person name="Macias A.M."/>
            <person name="Hajek A.E."/>
            <person name="De Bivort B.L."/>
            <person name="Kasson M.T."/>
            <person name="De Fine Licht H.H."/>
            <person name="Stajich J.E."/>
        </authorList>
    </citation>
    <scope>NUCLEOTIDE SEQUENCE</scope>
    <source>
        <strain evidence="1">Berkeley</strain>
    </source>
</reference>
<name>A0ACC2TCD6_9FUNG</name>
<evidence type="ECO:0000313" key="1">
    <source>
        <dbReference type="EMBL" id="KAJ9072192.1"/>
    </source>
</evidence>
<protein>
    <submittedName>
        <fullName evidence="1">Uncharacterized protein</fullName>
    </submittedName>
</protein>
<dbReference type="Proteomes" id="UP001165960">
    <property type="component" value="Unassembled WGS sequence"/>
</dbReference>
<keyword evidence="2" id="KW-1185">Reference proteome</keyword>
<evidence type="ECO:0000313" key="2">
    <source>
        <dbReference type="Proteomes" id="UP001165960"/>
    </source>
</evidence>